<dbReference type="OrthoDB" id="8000269at2"/>
<organism evidence="1 2">
    <name type="scientific">Methylobacterium soli</name>
    <dbReference type="NCBI Taxonomy" id="553447"/>
    <lineage>
        <taxon>Bacteria</taxon>
        <taxon>Pseudomonadati</taxon>
        <taxon>Pseudomonadota</taxon>
        <taxon>Alphaproteobacteria</taxon>
        <taxon>Hyphomicrobiales</taxon>
        <taxon>Methylobacteriaceae</taxon>
        <taxon>Methylobacterium</taxon>
    </lineage>
</organism>
<keyword evidence="2" id="KW-1185">Reference proteome</keyword>
<gene>
    <name evidence="1" type="ORF">F6X53_31140</name>
</gene>
<evidence type="ECO:0000313" key="2">
    <source>
        <dbReference type="Proteomes" id="UP000474159"/>
    </source>
</evidence>
<reference evidence="1 2" key="1">
    <citation type="submission" date="2019-09" db="EMBL/GenBank/DDBJ databases">
        <title>YIM 48816 draft genome.</title>
        <authorList>
            <person name="Jiang L."/>
        </authorList>
    </citation>
    <scope>NUCLEOTIDE SEQUENCE [LARGE SCALE GENOMIC DNA]</scope>
    <source>
        <strain evidence="1 2">YIM 48816</strain>
    </source>
</reference>
<proteinExistence type="predicted"/>
<dbReference type="Proteomes" id="UP000474159">
    <property type="component" value="Unassembled WGS sequence"/>
</dbReference>
<comment type="caution">
    <text evidence="1">The sequence shown here is derived from an EMBL/GenBank/DDBJ whole genome shotgun (WGS) entry which is preliminary data.</text>
</comment>
<protein>
    <recommendedName>
        <fullName evidence="3">Recombinase domain-containing protein</fullName>
    </recommendedName>
</protein>
<sequence length="60" mass="6266">MRQEPGKRRTADLAPIIGDIRATGGTSLHGIATGLNGREIPTAQGGTWSVVQVQRVLDAA</sequence>
<name>A0A6L3SNJ8_9HYPH</name>
<evidence type="ECO:0000313" key="1">
    <source>
        <dbReference type="EMBL" id="KAB1069237.1"/>
    </source>
</evidence>
<dbReference type="RefSeq" id="WP_151005670.1">
    <property type="nucleotide sequence ID" value="NZ_BPQY01000056.1"/>
</dbReference>
<dbReference type="EMBL" id="VZZK01000078">
    <property type="protein sequence ID" value="KAB1069237.1"/>
    <property type="molecule type" value="Genomic_DNA"/>
</dbReference>
<accession>A0A6L3SNJ8</accession>
<dbReference type="AlphaFoldDB" id="A0A6L3SNJ8"/>
<evidence type="ECO:0008006" key="3">
    <source>
        <dbReference type="Google" id="ProtNLM"/>
    </source>
</evidence>